<name>A0ABD3ZRF2_BACIU</name>
<evidence type="ECO:0000313" key="1">
    <source>
        <dbReference type="EMBL" id="KIL30564.1"/>
    </source>
</evidence>
<protein>
    <submittedName>
        <fullName evidence="1">Uncharacterized protein</fullName>
    </submittedName>
</protein>
<dbReference type="EMBL" id="JSXS01000102">
    <property type="protein sequence ID" value="KIL30564.1"/>
    <property type="molecule type" value="Genomic_DNA"/>
</dbReference>
<dbReference type="AlphaFoldDB" id="A0ABD3ZRF2"/>
<comment type="caution">
    <text evidence="1">The sequence shown here is derived from an EMBL/GenBank/DDBJ whole genome shotgun (WGS) entry which is preliminary data.</text>
</comment>
<accession>A0ABD3ZRF2</accession>
<organism evidence="1 2">
    <name type="scientific">Bacillus subtilis subsp. subtilis</name>
    <dbReference type="NCBI Taxonomy" id="135461"/>
    <lineage>
        <taxon>Bacteria</taxon>
        <taxon>Bacillati</taxon>
        <taxon>Bacillota</taxon>
        <taxon>Bacilli</taxon>
        <taxon>Bacillales</taxon>
        <taxon>Bacillaceae</taxon>
        <taxon>Bacillus</taxon>
    </lineage>
</organism>
<sequence length="67" mass="8127">MITKKASGFLRELIEKINLLKKGGNPLFFFFNRFNKVLIFVKLEECARHDKKLYLLFICYKIRMRIK</sequence>
<evidence type="ECO:0000313" key="2">
    <source>
        <dbReference type="Proteomes" id="UP000031970"/>
    </source>
</evidence>
<reference evidence="1 2" key="1">
    <citation type="submission" date="2014-11" db="EMBL/GenBank/DDBJ databases">
        <title>Draft Genome Sequences of Nine Bacillus subtilis Strains that Form Spores with High Heat-Resistance.</title>
        <authorList>
            <person name="Krawcyk A.O."/>
            <person name="Berendsen E.M."/>
            <person name="de Jong A."/>
            <person name="Holsappel S."/>
            <person name="Eijlander R.T."/>
            <person name="Wells-Bennik M."/>
            <person name="Kuipers O.P."/>
        </authorList>
    </citation>
    <scope>NUCLEOTIDE SEQUENCE [LARGE SCALE GENOMIC DNA]</scope>
    <source>
        <strain evidence="1 2">B4067</strain>
    </source>
</reference>
<proteinExistence type="predicted"/>
<dbReference type="Proteomes" id="UP000031970">
    <property type="component" value="Unassembled WGS sequence"/>
</dbReference>
<gene>
    <name evidence="1" type="ORF">B4067_3715</name>
</gene>